<dbReference type="InterPro" id="IPR015413">
    <property type="entry name" value="Methionyl/Leucyl_tRNA_Synth"/>
</dbReference>
<dbReference type="InterPro" id="IPR023457">
    <property type="entry name" value="Met-tRNA_synth_2"/>
</dbReference>
<dbReference type="GO" id="GO:0006431">
    <property type="term" value="P:methionyl-tRNA aminoacylation"/>
    <property type="evidence" value="ECO:0007669"/>
    <property type="project" value="InterPro"/>
</dbReference>
<reference evidence="13" key="1">
    <citation type="journal article" date="2021" name="Sci. Adv.">
        <title>The American lobster genome reveals insights on longevity, neural, and immune adaptations.</title>
        <authorList>
            <person name="Polinski J.M."/>
            <person name="Zimin A.V."/>
            <person name="Clark K.F."/>
            <person name="Kohn A.B."/>
            <person name="Sadowski N."/>
            <person name="Timp W."/>
            <person name="Ptitsyn A."/>
            <person name="Khanna P."/>
            <person name="Romanova D.Y."/>
            <person name="Williams P."/>
            <person name="Greenwood S.J."/>
            <person name="Moroz L.L."/>
            <person name="Walt D.R."/>
            <person name="Bodnar A.G."/>
        </authorList>
    </citation>
    <scope>NUCLEOTIDE SEQUENCE</scope>
    <source>
        <strain evidence="13">GMGI-L3</strain>
    </source>
</reference>
<evidence type="ECO:0000259" key="12">
    <source>
        <dbReference type="Pfam" id="PF19303"/>
    </source>
</evidence>
<dbReference type="FunFam" id="2.170.220.10:FF:000001">
    <property type="entry name" value="methionine--tRNA ligase, mitochondrial"/>
    <property type="match status" value="1"/>
</dbReference>
<evidence type="ECO:0000256" key="4">
    <source>
        <dbReference type="ARBA" id="ARBA00022840"/>
    </source>
</evidence>
<evidence type="ECO:0000256" key="5">
    <source>
        <dbReference type="ARBA" id="ARBA00022917"/>
    </source>
</evidence>
<dbReference type="Pfam" id="PF19303">
    <property type="entry name" value="Anticodon_3"/>
    <property type="match status" value="1"/>
</dbReference>
<dbReference type="PANTHER" id="PTHR43326:SF1">
    <property type="entry name" value="METHIONINE--TRNA LIGASE, MITOCHONDRIAL"/>
    <property type="match status" value="1"/>
</dbReference>
<evidence type="ECO:0000256" key="9">
    <source>
        <dbReference type="ARBA" id="ARBA00047364"/>
    </source>
</evidence>
<evidence type="ECO:0000313" key="14">
    <source>
        <dbReference type="Proteomes" id="UP000747542"/>
    </source>
</evidence>
<dbReference type="Pfam" id="PF09334">
    <property type="entry name" value="tRNA-synt_1g"/>
    <property type="match status" value="1"/>
</dbReference>
<dbReference type="PANTHER" id="PTHR43326">
    <property type="entry name" value="METHIONYL-TRNA SYNTHETASE"/>
    <property type="match status" value="1"/>
</dbReference>
<dbReference type="GO" id="GO:0004825">
    <property type="term" value="F:methionine-tRNA ligase activity"/>
    <property type="evidence" value="ECO:0007669"/>
    <property type="project" value="UniProtKB-EC"/>
</dbReference>
<keyword evidence="2 10" id="KW-0436">Ligase</keyword>
<feature type="domain" description="Methionyl/Leucyl tRNA synthetase" evidence="11">
    <location>
        <begin position="51"/>
        <end position="411"/>
    </location>
</feature>
<protein>
    <recommendedName>
        <fullName evidence="7">Methionine--tRNA ligase, mitochondrial</fullName>
        <ecNumber evidence="1">6.1.1.10</ecNumber>
    </recommendedName>
    <alternativeName>
        <fullName evidence="8">Mitochondrial methionyl-tRNA synthetase</fullName>
    </alternativeName>
</protein>
<dbReference type="InterPro" id="IPR014758">
    <property type="entry name" value="Met-tRNA_synth"/>
</dbReference>
<evidence type="ECO:0000256" key="7">
    <source>
        <dbReference type="ARBA" id="ARBA00026124"/>
    </source>
</evidence>
<keyword evidence="14" id="KW-1185">Reference proteome</keyword>
<evidence type="ECO:0000313" key="13">
    <source>
        <dbReference type="EMBL" id="KAG7154465.1"/>
    </source>
</evidence>
<keyword evidence="5 10" id="KW-0648">Protein biosynthesis</keyword>
<comment type="catalytic activity">
    <reaction evidence="9">
        <text>tRNA(Met) + L-methionine + ATP = L-methionyl-tRNA(Met) + AMP + diphosphate</text>
        <dbReference type="Rhea" id="RHEA:13481"/>
        <dbReference type="Rhea" id="RHEA-COMP:9667"/>
        <dbReference type="Rhea" id="RHEA-COMP:9698"/>
        <dbReference type="ChEBI" id="CHEBI:30616"/>
        <dbReference type="ChEBI" id="CHEBI:33019"/>
        <dbReference type="ChEBI" id="CHEBI:57844"/>
        <dbReference type="ChEBI" id="CHEBI:78442"/>
        <dbReference type="ChEBI" id="CHEBI:78530"/>
        <dbReference type="ChEBI" id="CHEBI:456215"/>
        <dbReference type="EC" id="6.1.1.10"/>
    </reaction>
</comment>
<dbReference type="EMBL" id="JAHLQT010044460">
    <property type="protein sequence ID" value="KAG7154465.1"/>
    <property type="molecule type" value="Genomic_DNA"/>
</dbReference>
<keyword evidence="4 10" id="KW-0067">ATP-binding</keyword>
<name>A0A8J5JF68_HOMAM</name>
<gene>
    <name evidence="13" type="primary">MARS2-L</name>
    <name evidence="13" type="ORF">Hamer_G018208</name>
</gene>
<dbReference type="CDD" id="cd00814">
    <property type="entry name" value="MetRS_core"/>
    <property type="match status" value="1"/>
</dbReference>
<evidence type="ECO:0000256" key="6">
    <source>
        <dbReference type="ARBA" id="ARBA00023146"/>
    </source>
</evidence>
<sequence>MAGQTRLATLSAQTAKSSFLKGIGQREKRKIEWSHFTRNISSETNSSKSFFITTPIFYVNSQPHIGHLYSALLADAAHRFQQLQGKPTQTTIFSTGTDEHGLKVQRAAALNGSDPLRFCNDVSEKFKSLFDSADVKYTHYVRTTEEKHKLAVEHFFGRLRERGHIYRGNYSGWYCVPDEAFLTEAQVQEVTLPSGEKRLVSAESGQPVDWNSEDNYMFELSKFQSDLLYWLNDEKRVQPKRFREQLRRWLDDDLRDLSVSRPSARVSWGIPVPDDDLHTIYVWVDALINYLTVSGYPKLDLWPPDVQVLGKDILRFHGIYWPALLIGAGLEPPRSILCHSHWTVEGQKMSKSLGNVVCPEDCIKRYSADGLRYLLLRMGTPHFDSNWSEANAVHLLNVELADTLGNLLSRCTAPSLNPNRQVLPLNPQFLQEMPLSGQKLVEQLINLPAAVGNHYSDFNFYRGLEVVVAAARRANAFVQEEKPWELKNLPDRTKLDSVLRVALETVRMAGIALQPVVPSVASQILDTLGIPIHQRSWANLQAGFEDPKHRHLSTSFSLGPRKKLFTKIKL</sequence>
<evidence type="ECO:0000256" key="3">
    <source>
        <dbReference type="ARBA" id="ARBA00022741"/>
    </source>
</evidence>
<evidence type="ECO:0000256" key="8">
    <source>
        <dbReference type="ARBA" id="ARBA00030331"/>
    </source>
</evidence>
<dbReference type="InterPro" id="IPR041872">
    <property type="entry name" value="Anticodon_Met"/>
</dbReference>
<organism evidence="13 14">
    <name type="scientific">Homarus americanus</name>
    <name type="common">American lobster</name>
    <dbReference type="NCBI Taxonomy" id="6706"/>
    <lineage>
        <taxon>Eukaryota</taxon>
        <taxon>Metazoa</taxon>
        <taxon>Ecdysozoa</taxon>
        <taxon>Arthropoda</taxon>
        <taxon>Crustacea</taxon>
        <taxon>Multicrustacea</taxon>
        <taxon>Malacostraca</taxon>
        <taxon>Eumalacostraca</taxon>
        <taxon>Eucarida</taxon>
        <taxon>Decapoda</taxon>
        <taxon>Pleocyemata</taxon>
        <taxon>Astacidea</taxon>
        <taxon>Nephropoidea</taxon>
        <taxon>Nephropidae</taxon>
        <taxon>Homarus</taxon>
    </lineage>
</organism>
<comment type="caution">
    <text evidence="13">The sequence shown here is derived from an EMBL/GenBank/DDBJ whole genome shotgun (WGS) entry which is preliminary data.</text>
</comment>
<dbReference type="GO" id="GO:0005739">
    <property type="term" value="C:mitochondrion"/>
    <property type="evidence" value="ECO:0007669"/>
    <property type="project" value="UniProtKB-ARBA"/>
</dbReference>
<proteinExistence type="inferred from homology"/>
<dbReference type="OrthoDB" id="24670at2759"/>
<dbReference type="NCBIfam" id="TIGR00398">
    <property type="entry name" value="metG"/>
    <property type="match status" value="1"/>
</dbReference>
<dbReference type="InterPro" id="IPR033911">
    <property type="entry name" value="MetRS_core"/>
</dbReference>
<dbReference type="Proteomes" id="UP000747542">
    <property type="component" value="Unassembled WGS sequence"/>
</dbReference>
<dbReference type="GO" id="GO:0005524">
    <property type="term" value="F:ATP binding"/>
    <property type="evidence" value="ECO:0007669"/>
    <property type="project" value="UniProtKB-KW"/>
</dbReference>
<dbReference type="AlphaFoldDB" id="A0A8J5JF68"/>
<keyword evidence="3 10" id="KW-0547">Nucleotide-binding</keyword>
<accession>A0A8J5JF68</accession>
<evidence type="ECO:0000256" key="2">
    <source>
        <dbReference type="ARBA" id="ARBA00022598"/>
    </source>
</evidence>
<evidence type="ECO:0000259" key="11">
    <source>
        <dbReference type="Pfam" id="PF09334"/>
    </source>
</evidence>
<feature type="domain" description="Methionyl-tRNA synthetase anticodon-binding" evidence="12">
    <location>
        <begin position="438"/>
        <end position="540"/>
    </location>
</feature>
<comment type="similarity">
    <text evidence="10">Belongs to the class-I aminoacyl-tRNA synthetase family.</text>
</comment>
<dbReference type="EC" id="6.1.1.10" evidence="1"/>
<keyword evidence="6 10" id="KW-0030">Aminoacyl-tRNA synthetase</keyword>
<evidence type="ECO:0000256" key="10">
    <source>
        <dbReference type="RuleBase" id="RU363039"/>
    </source>
</evidence>
<evidence type="ECO:0000256" key="1">
    <source>
        <dbReference type="ARBA" id="ARBA00012838"/>
    </source>
</evidence>